<dbReference type="AlphaFoldDB" id="A0AA37I0T7"/>
<accession>A0AA37I0T7</accession>
<dbReference type="Proteomes" id="UP000887043">
    <property type="component" value="Unassembled WGS sequence"/>
</dbReference>
<dbReference type="EMBL" id="NPJF01000058">
    <property type="protein sequence ID" value="OYP53685.1"/>
    <property type="molecule type" value="Genomic_DNA"/>
</dbReference>
<comment type="caution">
    <text evidence="2">The sequence shown here is derived from an EMBL/GenBank/DDBJ whole genome shotgun (WGS) entry which is preliminary data.</text>
</comment>
<keyword evidence="4" id="KW-1185">Reference proteome</keyword>
<feature type="domain" description="BioF2-like acetyltransferase" evidence="1">
    <location>
        <begin position="160"/>
        <end position="279"/>
    </location>
</feature>
<evidence type="ECO:0000313" key="4">
    <source>
        <dbReference type="Proteomes" id="UP000216189"/>
    </source>
</evidence>
<dbReference type="Gene3D" id="3.40.630.30">
    <property type="match status" value="1"/>
</dbReference>
<dbReference type="Proteomes" id="UP000216189">
    <property type="component" value="Unassembled WGS sequence"/>
</dbReference>
<protein>
    <submittedName>
        <fullName evidence="3">GNAT family N-acetyltransferase</fullName>
    </submittedName>
</protein>
<organism evidence="2 5">
    <name type="scientific">Segatella bryantii</name>
    <name type="common">Prevotella bryantii</name>
    <dbReference type="NCBI Taxonomy" id="77095"/>
    <lineage>
        <taxon>Bacteria</taxon>
        <taxon>Pseudomonadati</taxon>
        <taxon>Bacteroidota</taxon>
        <taxon>Bacteroidia</taxon>
        <taxon>Bacteroidales</taxon>
        <taxon>Prevotellaceae</taxon>
        <taxon>Segatella</taxon>
    </lineage>
</organism>
<reference evidence="2" key="2">
    <citation type="submission" date="2021-08" db="EMBL/GenBank/DDBJ databases">
        <title>Prevotella lacticifex sp. nov., isolated from rumen of cow.</title>
        <authorList>
            <person name="Shinkai T."/>
            <person name="Ikeyama N."/>
            <person name="Kumagai M."/>
            <person name="Ohmori H."/>
            <person name="Sakamoto M."/>
            <person name="Ohkuma M."/>
            <person name="Mitsumori M."/>
        </authorList>
    </citation>
    <scope>NUCLEOTIDE SEQUENCE</scope>
    <source>
        <strain evidence="2">DSM 11371</strain>
    </source>
</reference>
<dbReference type="SUPFAM" id="SSF55729">
    <property type="entry name" value="Acyl-CoA N-acyltransferases (Nat)"/>
    <property type="match status" value="1"/>
</dbReference>
<reference evidence="3 4" key="1">
    <citation type="submission" date="2017-08" db="EMBL/GenBank/DDBJ databases">
        <title>Comparative genomics of non-oral Prevotella species.</title>
        <authorList>
            <person name="Accetto T."/>
            <person name="Nograsek B."/>
            <person name="Avgustin G."/>
        </authorList>
    </citation>
    <scope>NUCLEOTIDE SEQUENCE [LARGE SCALE GENOMIC DNA]</scope>
    <source>
        <strain evidence="3 4">TC1-1</strain>
    </source>
</reference>
<dbReference type="InterPro" id="IPR016181">
    <property type="entry name" value="Acyl_CoA_acyltransferase"/>
</dbReference>
<dbReference type="RefSeq" id="WP_006281369.1">
    <property type="nucleotide sequence ID" value="NZ_BPTR01000001.1"/>
</dbReference>
<dbReference type="EMBL" id="BPTR01000001">
    <property type="protein sequence ID" value="GJG26940.1"/>
    <property type="molecule type" value="Genomic_DNA"/>
</dbReference>
<sequence>MKGVTIKIFTKAKDLPHLSSRKFFHSKELFDITAQSPGCSPYMFVAYNEQSEIIAHLLATLRHRGSLLPPYIYTHVRVYGKGEYAAGVNQEELFDLFVKAINRKFRWHLCFYMEFSDIHPKMFGYGVFRRNGYFPIPWQEVHNSLHSHTPEERLTNKQIKRIRRLEQVGVSTYEAKTPEDLDNFYQMLKSFSATRLRRYIPPKEQFLQLRKNENARILITKIHDKIIGGCALVFSENNAFLWYLASKKRRFLLYHPNFMTVWGAIKYAQASKCDHIYFMDVGLPFRKNHFRSFILSFGGKPVAKYRWFKFWWAWLNRLFSWLYRE</sequence>
<dbReference type="Pfam" id="PF13480">
    <property type="entry name" value="Acetyltransf_6"/>
    <property type="match status" value="1"/>
</dbReference>
<proteinExistence type="predicted"/>
<gene>
    <name evidence="3" type="ORF">CIK91_11490</name>
    <name evidence="2" type="ORF">PRRU23_06400</name>
</gene>
<evidence type="ECO:0000259" key="1">
    <source>
        <dbReference type="Pfam" id="PF13480"/>
    </source>
</evidence>
<evidence type="ECO:0000313" key="2">
    <source>
        <dbReference type="EMBL" id="GJG26940.1"/>
    </source>
</evidence>
<dbReference type="InterPro" id="IPR038740">
    <property type="entry name" value="BioF2-like_GNAT_dom"/>
</dbReference>
<evidence type="ECO:0000313" key="5">
    <source>
        <dbReference type="Proteomes" id="UP000887043"/>
    </source>
</evidence>
<dbReference type="GeneID" id="72480018"/>
<evidence type="ECO:0000313" key="3">
    <source>
        <dbReference type="EMBL" id="OYP53685.1"/>
    </source>
</evidence>
<name>A0AA37I0T7_SEGBR</name>